<gene>
    <name evidence="4" type="ORF">E1956_25350</name>
</gene>
<dbReference type="PANTHER" id="PTHR43674">
    <property type="entry name" value="NITRILASE C965.09-RELATED"/>
    <property type="match status" value="1"/>
</dbReference>
<proteinExistence type="inferred from homology"/>
<evidence type="ECO:0000313" key="5">
    <source>
        <dbReference type="Proteomes" id="UP000295727"/>
    </source>
</evidence>
<dbReference type="RefSeq" id="WP_134753982.1">
    <property type="nucleotide sequence ID" value="NZ_CP038149.1"/>
</dbReference>
<accession>A0A4P7CW23</accession>
<evidence type="ECO:0000259" key="3">
    <source>
        <dbReference type="PROSITE" id="PS50263"/>
    </source>
</evidence>
<reference evidence="4 5" key="1">
    <citation type="submission" date="2019-03" db="EMBL/GenBank/DDBJ databases">
        <title>Paraburkholderia sp. 7MH5, isolated from subtropical forest soil.</title>
        <authorList>
            <person name="Gao Z.-H."/>
            <person name="Qiu L.-H."/>
        </authorList>
    </citation>
    <scope>NUCLEOTIDE SEQUENCE [LARGE SCALE GENOMIC DNA]</scope>
    <source>
        <strain evidence="4 5">7MH5</strain>
    </source>
</reference>
<dbReference type="InterPro" id="IPR044083">
    <property type="entry name" value="RamA-like"/>
</dbReference>
<dbReference type="GO" id="GO:0016811">
    <property type="term" value="F:hydrolase activity, acting on carbon-nitrogen (but not peptide) bonds, in linear amides"/>
    <property type="evidence" value="ECO:0007669"/>
    <property type="project" value="TreeGrafter"/>
</dbReference>
<dbReference type="EMBL" id="CP038149">
    <property type="protein sequence ID" value="QBR00381.1"/>
    <property type="molecule type" value="Genomic_DNA"/>
</dbReference>
<dbReference type="InterPro" id="IPR001110">
    <property type="entry name" value="UPF0012_CS"/>
</dbReference>
<sequence>MQLELAQIPLVDGVVAPNLARTLDAIGKRRAGTDLMVFPEATLTGFPTRENVRDVAETLSGPSLSAVRDAARQAGVAVAVGLAERDGQSFYNTTVLIDERGEIALRYRKTHLWATDVGVFTPGDRFEVCEFKGMTVGLLICYDIEFPETARALGMLGAEMMVVTNGNMDPFGPVHRRAIVARAMENQAFAALVNRTGDGDDNLTFPGESALISPFGDVLAELKSEDAVLPVTVDRALLAQSREHYSYVHDARIALNLADENNAQGRRSLNIRPRSTR</sequence>
<keyword evidence="2 4" id="KW-0378">Hydrolase</keyword>
<evidence type="ECO:0000256" key="2">
    <source>
        <dbReference type="ARBA" id="ARBA00022801"/>
    </source>
</evidence>
<dbReference type="SUPFAM" id="SSF56317">
    <property type="entry name" value="Carbon-nitrogen hydrolase"/>
    <property type="match status" value="1"/>
</dbReference>
<dbReference type="CDD" id="cd07576">
    <property type="entry name" value="R-amidase_like"/>
    <property type="match status" value="1"/>
</dbReference>
<comment type="similarity">
    <text evidence="1">Belongs to the carbon-nitrogen hydrolase superfamily. NIT1/NIT2 family.</text>
</comment>
<dbReference type="Proteomes" id="UP000295727">
    <property type="component" value="Chromosome 2"/>
</dbReference>
<dbReference type="InterPro" id="IPR003010">
    <property type="entry name" value="C-N_Hydrolase"/>
</dbReference>
<dbReference type="KEGG" id="ppai:E1956_25350"/>
<dbReference type="Pfam" id="PF00795">
    <property type="entry name" value="CN_hydrolase"/>
    <property type="match status" value="1"/>
</dbReference>
<feature type="domain" description="CN hydrolase" evidence="3">
    <location>
        <begin position="1"/>
        <end position="235"/>
    </location>
</feature>
<dbReference type="PANTHER" id="PTHR43674:SF14">
    <property type="entry name" value="ALIPHATIC AMIDASE"/>
    <property type="match status" value="1"/>
</dbReference>
<protein>
    <submittedName>
        <fullName evidence="4">Carbon-nitrogen hydrolase family protein</fullName>
    </submittedName>
</protein>
<keyword evidence="5" id="KW-1185">Reference proteome</keyword>
<dbReference type="InterPro" id="IPR050345">
    <property type="entry name" value="Aliph_Amidase/BUP"/>
</dbReference>
<dbReference type="AlphaFoldDB" id="A0A4P7CW23"/>
<dbReference type="Gene3D" id="3.60.110.10">
    <property type="entry name" value="Carbon-nitrogen hydrolase"/>
    <property type="match status" value="1"/>
</dbReference>
<dbReference type="PROSITE" id="PS01227">
    <property type="entry name" value="UPF0012"/>
    <property type="match status" value="1"/>
</dbReference>
<dbReference type="OrthoDB" id="9803803at2"/>
<dbReference type="PROSITE" id="PS50263">
    <property type="entry name" value="CN_HYDROLASE"/>
    <property type="match status" value="1"/>
</dbReference>
<evidence type="ECO:0000256" key="1">
    <source>
        <dbReference type="ARBA" id="ARBA00010613"/>
    </source>
</evidence>
<organism evidence="4 5">
    <name type="scientific">Paraburkholderia pallida</name>
    <dbReference type="NCBI Taxonomy" id="2547399"/>
    <lineage>
        <taxon>Bacteria</taxon>
        <taxon>Pseudomonadati</taxon>
        <taxon>Pseudomonadota</taxon>
        <taxon>Betaproteobacteria</taxon>
        <taxon>Burkholderiales</taxon>
        <taxon>Burkholderiaceae</taxon>
        <taxon>Paraburkholderia</taxon>
    </lineage>
</organism>
<name>A0A4P7CW23_9BURK</name>
<dbReference type="InterPro" id="IPR036526">
    <property type="entry name" value="C-N_Hydrolase_sf"/>
</dbReference>
<evidence type="ECO:0000313" key="4">
    <source>
        <dbReference type="EMBL" id="QBR00381.1"/>
    </source>
</evidence>